<keyword evidence="3" id="KW-1185">Reference proteome</keyword>
<dbReference type="AlphaFoldDB" id="A0A482VX00"/>
<feature type="chain" id="PRO_5019843776" evidence="1">
    <location>
        <begin position="17"/>
        <end position="142"/>
    </location>
</feature>
<name>A0A482VX00_ASBVE</name>
<dbReference type="Proteomes" id="UP000292052">
    <property type="component" value="Unassembled WGS sequence"/>
</dbReference>
<feature type="signal peptide" evidence="1">
    <location>
        <begin position="1"/>
        <end position="16"/>
    </location>
</feature>
<proteinExistence type="predicted"/>
<protein>
    <submittedName>
        <fullName evidence="2">Uncharacterized protein</fullName>
    </submittedName>
</protein>
<reference evidence="2 3" key="1">
    <citation type="submission" date="2017-03" db="EMBL/GenBank/DDBJ databases">
        <title>Genome of the blue death feigning beetle - Asbolus verrucosus.</title>
        <authorList>
            <person name="Rider S.D."/>
        </authorList>
    </citation>
    <scope>NUCLEOTIDE SEQUENCE [LARGE SCALE GENOMIC DNA]</scope>
    <source>
        <strain evidence="2">Butters</strain>
        <tissue evidence="2">Head and leg muscle</tissue>
    </source>
</reference>
<keyword evidence="1" id="KW-0732">Signal</keyword>
<gene>
    <name evidence="2" type="ORF">BDFB_013380</name>
</gene>
<sequence>MAIVSAFLFICHLVNEDIDVTVTEIQIILNLVTLGATSSMENNYGIATALKMSENLSLALSHMLLAGIGIYCLIEIKDDSVFLPHATFGIITVHNIIAVWRWGSDKASELMTYTILLHTPSCCLRYHVLPRRYGWPTDTKEK</sequence>
<dbReference type="OrthoDB" id="26525at2759"/>
<evidence type="ECO:0000313" key="3">
    <source>
        <dbReference type="Proteomes" id="UP000292052"/>
    </source>
</evidence>
<comment type="caution">
    <text evidence="2">The sequence shown here is derived from an EMBL/GenBank/DDBJ whole genome shotgun (WGS) entry which is preliminary data.</text>
</comment>
<evidence type="ECO:0000313" key="2">
    <source>
        <dbReference type="EMBL" id="RZC37335.1"/>
    </source>
</evidence>
<dbReference type="EMBL" id="QDEB01053589">
    <property type="protein sequence ID" value="RZC37335.1"/>
    <property type="molecule type" value="Genomic_DNA"/>
</dbReference>
<evidence type="ECO:0000256" key="1">
    <source>
        <dbReference type="SAM" id="SignalP"/>
    </source>
</evidence>
<accession>A0A482VX00</accession>
<organism evidence="2 3">
    <name type="scientific">Asbolus verrucosus</name>
    <name type="common">Desert ironclad beetle</name>
    <dbReference type="NCBI Taxonomy" id="1661398"/>
    <lineage>
        <taxon>Eukaryota</taxon>
        <taxon>Metazoa</taxon>
        <taxon>Ecdysozoa</taxon>
        <taxon>Arthropoda</taxon>
        <taxon>Hexapoda</taxon>
        <taxon>Insecta</taxon>
        <taxon>Pterygota</taxon>
        <taxon>Neoptera</taxon>
        <taxon>Endopterygota</taxon>
        <taxon>Coleoptera</taxon>
        <taxon>Polyphaga</taxon>
        <taxon>Cucujiformia</taxon>
        <taxon>Tenebrionidae</taxon>
        <taxon>Pimeliinae</taxon>
        <taxon>Asbolus</taxon>
    </lineage>
</organism>